<dbReference type="InterPro" id="IPR032675">
    <property type="entry name" value="LRR_dom_sf"/>
</dbReference>
<dbReference type="Proteomes" id="UP000596742">
    <property type="component" value="Unassembled WGS sequence"/>
</dbReference>
<dbReference type="Gene3D" id="3.40.50.10140">
    <property type="entry name" value="Toll/interleukin-1 receptor homology (TIR) domain"/>
    <property type="match status" value="1"/>
</dbReference>
<dbReference type="GO" id="GO:0038023">
    <property type="term" value="F:signaling receptor activity"/>
    <property type="evidence" value="ECO:0007669"/>
    <property type="project" value="TreeGrafter"/>
</dbReference>
<dbReference type="OrthoDB" id="6086610at2759"/>
<evidence type="ECO:0000256" key="5">
    <source>
        <dbReference type="ARBA" id="ARBA00022989"/>
    </source>
</evidence>
<evidence type="ECO:0000256" key="1">
    <source>
        <dbReference type="ARBA" id="ARBA00004167"/>
    </source>
</evidence>
<feature type="chain" id="PRO_5032712437" description="TIR domain-containing protein" evidence="8">
    <location>
        <begin position="21"/>
        <end position="760"/>
    </location>
</feature>
<dbReference type="GO" id="GO:0005886">
    <property type="term" value="C:plasma membrane"/>
    <property type="evidence" value="ECO:0007669"/>
    <property type="project" value="TreeGrafter"/>
</dbReference>
<comment type="subcellular location">
    <subcellularLocation>
        <location evidence="1">Membrane</location>
        <topology evidence="1">Single-pass membrane protein</topology>
    </subcellularLocation>
</comment>
<dbReference type="PROSITE" id="PS50104">
    <property type="entry name" value="TIR"/>
    <property type="match status" value="1"/>
</dbReference>
<dbReference type="SUPFAM" id="SSF52058">
    <property type="entry name" value="L domain-like"/>
    <property type="match status" value="1"/>
</dbReference>
<dbReference type="InterPro" id="IPR035897">
    <property type="entry name" value="Toll_tir_struct_dom_sf"/>
</dbReference>
<keyword evidence="4 8" id="KW-0732">Signal</keyword>
<feature type="signal peptide" evidence="8">
    <location>
        <begin position="1"/>
        <end position="20"/>
    </location>
</feature>
<keyword evidence="3 7" id="KW-0812">Transmembrane</keyword>
<dbReference type="Pfam" id="PF13676">
    <property type="entry name" value="TIR_2"/>
    <property type="match status" value="1"/>
</dbReference>
<name>A0A8B6H3X4_MYTGA</name>
<keyword evidence="6 7" id="KW-0472">Membrane</keyword>
<dbReference type="PANTHER" id="PTHR24365:SF541">
    <property type="entry name" value="PROTEIN TOLL-RELATED"/>
    <property type="match status" value="1"/>
</dbReference>
<dbReference type="EMBL" id="UYJE01009439">
    <property type="protein sequence ID" value="VDI73449.1"/>
    <property type="molecule type" value="Genomic_DNA"/>
</dbReference>
<comment type="similarity">
    <text evidence="2">Belongs to the Toll-like receptor family.</text>
</comment>
<dbReference type="PANTHER" id="PTHR24365">
    <property type="entry name" value="TOLL-LIKE RECEPTOR"/>
    <property type="match status" value="1"/>
</dbReference>
<accession>A0A8B6H3X4</accession>
<feature type="transmembrane region" description="Helical" evidence="7">
    <location>
        <begin position="518"/>
        <end position="541"/>
    </location>
</feature>
<dbReference type="Gene3D" id="3.80.10.10">
    <property type="entry name" value="Ribonuclease Inhibitor"/>
    <property type="match status" value="2"/>
</dbReference>
<organism evidence="10 11">
    <name type="scientific">Mytilus galloprovincialis</name>
    <name type="common">Mediterranean mussel</name>
    <dbReference type="NCBI Taxonomy" id="29158"/>
    <lineage>
        <taxon>Eukaryota</taxon>
        <taxon>Metazoa</taxon>
        <taxon>Spiralia</taxon>
        <taxon>Lophotrochozoa</taxon>
        <taxon>Mollusca</taxon>
        <taxon>Bivalvia</taxon>
        <taxon>Autobranchia</taxon>
        <taxon>Pteriomorphia</taxon>
        <taxon>Mytilida</taxon>
        <taxon>Mytiloidea</taxon>
        <taxon>Mytilidae</taxon>
        <taxon>Mytilinae</taxon>
        <taxon>Mytilus</taxon>
    </lineage>
</organism>
<comment type="caution">
    <text evidence="10">The sequence shown here is derived from an EMBL/GenBank/DDBJ whole genome shotgun (WGS) entry which is preliminary data.</text>
</comment>
<evidence type="ECO:0000256" key="2">
    <source>
        <dbReference type="ARBA" id="ARBA00009634"/>
    </source>
</evidence>
<keyword evidence="5 7" id="KW-1133">Transmembrane helix</keyword>
<evidence type="ECO:0000256" key="8">
    <source>
        <dbReference type="SAM" id="SignalP"/>
    </source>
</evidence>
<protein>
    <recommendedName>
        <fullName evidence="9">TIR domain-containing protein</fullName>
    </recommendedName>
</protein>
<dbReference type="GO" id="GO:0007165">
    <property type="term" value="P:signal transduction"/>
    <property type="evidence" value="ECO:0007669"/>
    <property type="project" value="InterPro"/>
</dbReference>
<dbReference type="PROSITE" id="PS51450">
    <property type="entry name" value="LRR"/>
    <property type="match status" value="1"/>
</dbReference>
<dbReference type="InterPro" id="IPR000157">
    <property type="entry name" value="TIR_dom"/>
</dbReference>
<feature type="domain" description="TIR" evidence="9">
    <location>
        <begin position="566"/>
        <end position="711"/>
    </location>
</feature>
<gene>
    <name evidence="10" type="ORF">MGAL_10B040008</name>
</gene>
<reference evidence="10" key="1">
    <citation type="submission" date="2018-11" db="EMBL/GenBank/DDBJ databases">
        <authorList>
            <person name="Alioto T."/>
            <person name="Alioto T."/>
        </authorList>
    </citation>
    <scope>NUCLEOTIDE SEQUENCE</scope>
</reference>
<dbReference type="AlphaFoldDB" id="A0A8B6H3X4"/>
<evidence type="ECO:0000256" key="4">
    <source>
        <dbReference type="ARBA" id="ARBA00022729"/>
    </source>
</evidence>
<evidence type="ECO:0000313" key="10">
    <source>
        <dbReference type="EMBL" id="VDI73449.1"/>
    </source>
</evidence>
<dbReference type="SUPFAM" id="SSF52200">
    <property type="entry name" value="Toll/Interleukin receptor TIR domain"/>
    <property type="match status" value="1"/>
</dbReference>
<evidence type="ECO:0000256" key="3">
    <source>
        <dbReference type="ARBA" id="ARBA00022692"/>
    </source>
</evidence>
<proteinExistence type="inferred from homology"/>
<keyword evidence="11" id="KW-1185">Reference proteome</keyword>
<evidence type="ECO:0000256" key="6">
    <source>
        <dbReference type="ARBA" id="ARBA00023136"/>
    </source>
</evidence>
<evidence type="ECO:0000256" key="7">
    <source>
        <dbReference type="SAM" id="Phobius"/>
    </source>
</evidence>
<evidence type="ECO:0000313" key="11">
    <source>
        <dbReference type="Proteomes" id="UP000596742"/>
    </source>
</evidence>
<dbReference type="InterPro" id="IPR001611">
    <property type="entry name" value="Leu-rich_rpt"/>
</dbReference>
<evidence type="ECO:0000259" key="9">
    <source>
        <dbReference type="PROSITE" id="PS50104"/>
    </source>
</evidence>
<sequence length="760" mass="88760">MMNFICLHLILLNLVNIVEVLDTDDIFKVMFNRTDLLCPTVCNGYHLVSCCMCRAQKTSENLLTLNVVRNIETDYPEIEVPKVLNIYYQIIHRFKKTKTLPINLCNFTGIVEIDLSYNEIERIDNISCVKRLDILNMRRNIIEYLRNDTFIGMKFLRNIDLSYNNLRHIEPGFLINMAGSLLNFDVSNNVLTTVDVTNFLMEKQLAFCEIDYSFNKISSISNELNWTCKKNSNFGYGGMALFSNNNFTHFPILSEIGFKNFFLLGKILGYGFDFRENKWICDCRIYFFAFKASMVLAKQHRDYFKLTCHNPPEFKNMLLIDFIKSKTLDRLICNLTIADRCPPKCRCFYQPGKSRTVVDCFGTGRRKLPSALPLQTGLDVDFSNNEISSLSNVTASGNMIYSHSKYISKLDLSNNSIKIIPNDLVLKLRHINLIDLSKNKITKLQRSLQTLNPCQLYLGEVVIHCKCKDIWLQNWLPSYHSKCFDNTRIYCKHNNEKVHILNMTKHGLGCRLYNEDILWLNISLAVAVFIVIVSSVLIYIFRFEIFITARKIFKYFKKKVVSSNVYAYDVYISCNEDDACLRRWMTSSFVPFLEDANIRVFLPYRDCELGSPHEEEIIDVMSKSLNFVIFLCEDYEGSADIWVQKEWKYAWFNYRYDINREIVVINYDMLECKDIAKKYLGAFLNIRSFIDFSKKDAQVKEEVFKSLQPVQDDSDAFDKHRYCNDLNTARNVIHIDVTYKNIENEMTNLNVKHCENVIST</sequence>